<dbReference type="EMBL" id="CP058214">
    <property type="protein sequence ID" value="QPC43088.1"/>
    <property type="molecule type" value="Genomic_DNA"/>
</dbReference>
<organism evidence="6 7">
    <name type="scientific">Kaustia mangrovi</name>
    <dbReference type="NCBI Taxonomy" id="2593653"/>
    <lineage>
        <taxon>Bacteria</taxon>
        <taxon>Pseudomonadati</taxon>
        <taxon>Pseudomonadota</taxon>
        <taxon>Alphaproteobacteria</taxon>
        <taxon>Hyphomicrobiales</taxon>
        <taxon>Parvibaculaceae</taxon>
        <taxon>Kaustia</taxon>
    </lineage>
</organism>
<evidence type="ECO:0000256" key="3">
    <source>
        <dbReference type="ARBA" id="ARBA00022643"/>
    </source>
</evidence>
<dbReference type="RefSeq" id="WP_213164328.1">
    <property type="nucleotide sequence ID" value="NZ_CP058214.1"/>
</dbReference>
<dbReference type="PANTHER" id="PTHR42747:SF4">
    <property type="entry name" value="BLR1330 PROTEIN"/>
    <property type="match status" value="1"/>
</dbReference>
<dbReference type="SUPFAM" id="SSF51412">
    <property type="entry name" value="Inosine monophosphate dehydrogenase (IMPDH)"/>
    <property type="match status" value="1"/>
</dbReference>
<evidence type="ECO:0000313" key="7">
    <source>
        <dbReference type="Proteomes" id="UP000593594"/>
    </source>
</evidence>
<evidence type="ECO:0000256" key="5">
    <source>
        <dbReference type="ARBA" id="ARBA00023033"/>
    </source>
</evidence>
<name>A0A7S8C475_9HYPH</name>
<dbReference type="PANTHER" id="PTHR42747">
    <property type="entry name" value="NITRONATE MONOOXYGENASE-RELATED"/>
    <property type="match status" value="1"/>
</dbReference>
<keyword evidence="2" id="KW-0285">Flavoprotein</keyword>
<dbReference type="Gene3D" id="3.20.20.70">
    <property type="entry name" value="Aldolase class I"/>
    <property type="match status" value="1"/>
</dbReference>
<proteinExistence type="inferred from homology"/>
<keyword evidence="3" id="KW-0288">FMN</keyword>
<dbReference type="CDD" id="cd04730">
    <property type="entry name" value="NPD_like"/>
    <property type="match status" value="1"/>
</dbReference>
<dbReference type="Proteomes" id="UP000593594">
    <property type="component" value="Chromosome"/>
</dbReference>
<evidence type="ECO:0000256" key="1">
    <source>
        <dbReference type="ARBA" id="ARBA00009881"/>
    </source>
</evidence>
<dbReference type="AlphaFoldDB" id="A0A7S8C475"/>
<sequence>MTSPGTTTQTTTQAPTTRLPALFADTLRLPAIGAPMFIVSGPELVIAQCRAGIAGAFPALNARPAEQLDAWLSEIRETLDGASPRPAPFGVNLIVHRSNPRLEEDLATVVRHRVPFVITSVGAPDEVVGAVHSYGGLVIHDVTNMRHARRAIRAGVDGLILVCAGAGGHAGTLSPFALLPEVRAEFDGLIVLAGAITSGAALKAARVMGADLAYMGTRFIATREARAVDPYKAMLVESQASDILYTPAFTGVSGNYLRPSIERAGLDPDNLKPRDEIVISDHEKRPKQWKDIWGAGQGVGNIADVPDVATLVARLEAEYAEAARAKDPFAARLADEAAGQDTP</sequence>
<evidence type="ECO:0000256" key="4">
    <source>
        <dbReference type="ARBA" id="ARBA00023002"/>
    </source>
</evidence>
<gene>
    <name evidence="6" type="ORF">HW532_10545</name>
</gene>
<dbReference type="InterPro" id="IPR013785">
    <property type="entry name" value="Aldolase_TIM"/>
</dbReference>
<dbReference type="GO" id="GO:0018580">
    <property type="term" value="F:nitronate monooxygenase activity"/>
    <property type="evidence" value="ECO:0007669"/>
    <property type="project" value="InterPro"/>
</dbReference>
<evidence type="ECO:0000313" key="6">
    <source>
        <dbReference type="EMBL" id="QPC43088.1"/>
    </source>
</evidence>
<protein>
    <submittedName>
        <fullName evidence="6">Nitronate monooxygenase</fullName>
    </submittedName>
</protein>
<dbReference type="Pfam" id="PF03060">
    <property type="entry name" value="NMO"/>
    <property type="match status" value="1"/>
</dbReference>
<dbReference type="KEGG" id="kmn:HW532_10545"/>
<evidence type="ECO:0000256" key="2">
    <source>
        <dbReference type="ARBA" id="ARBA00022630"/>
    </source>
</evidence>
<dbReference type="InterPro" id="IPR004136">
    <property type="entry name" value="NMO"/>
</dbReference>
<accession>A0A7S8C475</accession>
<dbReference type="FunFam" id="3.20.20.70:FF:000210">
    <property type="entry name" value="2-nitropropane dioxygenase"/>
    <property type="match status" value="1"/>
</dbReference>
<keyword evidence="5 6" id="KW-0503">Monooxygenase</keyword>
<keyword evidence="7" id="KW-1185">Reference proteome</keyword>
<reference evidence="6 7" key="1">
    <citation type="submission" date="2020-06" db="EMBL/GenBank/DDBJ databases">
        <title>Genome sequence of 2 isolates from Red Sea Mangroves.</title>
        <authorList>
            <person name="Sefrji F."/>
            <person name="Michoud G."/>
            <person name="Merlino G."/>
            <person name="Daffonchio D."/>
        </authorList>
    </citation>
    <scope>NUCLEOTIDE SEQUENCE [LARGE SCALE GENOMIC DNA]</scope>
    <source>
        <strain evidence="6 7">R1DC25</strain>
    </source>
</reference>
<comment type="similarity">
    <text evidence="1">Belongs to the nitronate monooxygenase family. NMO class I subfamily.</text>
</comment>
<keyword evidence="4" id="KW-0560">Oxidoreductase</keyword>